<evidence type="ECO:0000256" key="1">
    <source>
        <dbReference type="SAM" id="MobiDB-lite"/>
    </source>
</evidence>
<feature type="compositionally biased region" description="Low complexity" evidence="1">
    <location>
        <begin position="602"/>
        <end position="625"/>
    </location>
</feature>
<protein>
    <submittedName>
        <fullName evidence="2">Uncharacterized protein</fullName>
    </submittedName>
</protein>
<feature type="compositionally biased region" description="Basic residues" evidence="1">
    <location>
        <begin position="336"/>
        <end position="347"/>
    </location>
</feature>
<reference evidence="2" key="1">
    <citation type="journal article" date="2023" name="Mol. Phylogenet. Evol.">
        <title>Genome-scale phylogeny and comparative genomics of the fungal order Sordariales.</title>
        <authorList>
            <person name="Hensen N."/>
            <person name="Bonometti L."/>
            <person name="Westerberg I."/>
            <person name="Brannstrom I.O."/>
            <person name="Guillou S."/>
            <person name="Cros-Aarteil S."/>
            <person name="Calhoun S."/>
            <person name="Haridas S."/>
            <person name="Kuo A."/>
            <person name="Mondo S."/>
            <person name="Pangilinan J."/>
            <person name="Riley R."/>
            <person name="LaButti K."/>
            <person name="Andreopoulos B."/>
            <person name="Lipzen A."/>
            <person name="Chen C."/>
            <person name="Yan M."/>
            <person name="Daum C."/>
            <person name="Ng V."/>
            <person name="Clum A."/>
            <person name="Steindorff A."/>
            <person name="Ohm R.A."/>
            <person name="Martin F."/>
            <person name="Silar P."/>
            <person name="Natvig D.O."/>
            <person name="Lalanne C."/>
            <person name="Gautier V."/>
            <person name="Ament-Velasquez S.L."/>
            <person name="Kruys A."/>
            <person name="Hutchinson M.I."/>
            <person name="Powell A.J."/>
            <person name="Barry K."/>
            <person name="Miller A.N."/>
            <person name="Grigoriev I.V."/>
            <person name="Debuchy R."/>
            <person name="Gladieux P."/>
            <person name="Hiltunen Thoren M."/>
            <person name="Johannesson H."/>
        </authorList>
    </citation>
    <scope>NUCLEOTIDE SEQUENCE</scope>
    <source>
        <strain evidence="2">CBS 626.80</strain>
    </source>
</reference>
<feature type="region of interest" description="Disordered" evidence="1">
    <location>
        <begin position="312"/>
        <end position="358"/>
    </location>
</feature>
<feature type="compositionally biased region" description="Polar residues" evidence="1">
    <location>
        <begin position="91"/>
        <end position="100"/>
    </location>
</feature>
<dbReference type="EMBL" id="MU859094">
    <property type="protein sequence ID" value="KAK3954147.1"/>
    <property type="molecule type" value="Genomic_DNA"/>
</dbReference>
<evidence type="ECO:0000313" key="2">
    <source>
        <dbReference type="EMBL" id="KAK3954147.1"/>
    </source>
</evidence>
<name>A0AAN6P233_9PEZI</name>
<keyword evidence="3" id="KW-1185">Reference proteome</keyword>
<feature type="compositionally biased region" description="Basic and acidic residues" evidence="1">
    <location>
        <begin position="122"/>
        <end position="148"/>
    </location>
</feature>
<dbReference type="Proteomes" id="UP001303222">
    <property type="component" value="Unassembled WGS sequence"/>
</dbReference>
<evidence type="ECO:0000313" key="3">
    <source>
        <dbReference type="Proteomes" id="UP001303222"/>
    </source>
</evidence>
<feature type="compositionally biased region" description="Basic and acidic residues" evidence="1">
    <location>
        <begin position="326"/>
        <end position="335"/>
    </location>
</feature>
<comment type="caution">
    <text evidence="2">The sequence shown here is derived from an EMBL/GenBank/DDBJ whole genome shotgun (WGS) entry which is preliminary data.</text>
</comment>
<feature type="region of interest" description="Disordered" evidence="1">
    <location>
        <begin position="601"/>
        <end position="677"/>
    </location>
</feature>
<proteinExistence type="predicted"/>
<feature type="compositionally biased region" description="Low complexity" evidence="1">
    <location>
        <begin position="36"/>
        <end position="49"/>
    </location>
</feature>
<sequence>MAPGYPSVSIPTIQKTTRKHSDRSSKASSVPDHKGSTYVSSSGSHTSSSANCPHYEEPGVPISGGKLTGVIQTIRERIRSPQQGRHRNHQGESLLTGSSPKSDRHGESSAGGKARKSMGGARRSDQKRNSHSTKSPERFSEKAPDTRKQQSNPIESSMAKTDAKGLAAQPEQHTHQGSPSAHSKEGQGSFVVIDDRAIVEEPETYYHHDQGQKDQQQLDPDQSIRTSNEVENITRKYYKYKRRAGELDEEVATLKSENGTLRDLLSKDAASKNLMGGMGAGKCHLQDSDIYQQWKQLAWWIRQCVHVANDASKQKNAEGATNRSRQVGDHKEKSSPKKRSSRSKSKSRRETAERESHGGSTDALIIITPYYEEFLDTDKQRMALAEAAIWKTLLEKDIFTTSSSISRMEWAGRYAHSIRPMLADCFEHRRTSREFHSWRCHTATFLASLTSRDDVLGEVNPVVELLKSRLKLIFDIESAVLNHELKNIVLNAFKLDKQLCQQQALWFCEDPSKDAWASPSQAESGDELSAAVKSRSREVWFEDRLMTVTDARKEKLGKSAAVTLIICPALMKAGNSYGEDYDVPQVQARCEVVISRNAPKLATSAPRSAPAPMSKPMPVSSSKAMLPSSAAPTSGIQSRSAPGQHGMMETTPGMMKVSPRVEFDMSDNSSRDSDYEE</sequence>
<organism evidence="2 3">
    <name type="scientific">Pseudoneurospora amorphoporcata</name>
    <dbReference type="NCBI Taxonomy" id="241081"/>
    <lineage>
        <taxon>Eukaryota</taxon>
        <taxon>Fungi</taxon>
        <taxon>Dikarya</taxon>
        <taxon>Ascomycota</taxon>
        <taxon>Pezizomycotina</taxon>
        <taxon>Sordariomycetes</taxon>
        <taxon>Sordariomycetidae</taxon>
        <taxon>Sordariales</taxon>
        <taxon>Sordariaceae</taxon>
        <taxon>Pseudoneurospora</taxon>
    </lineage>
</organism>
<feature type="region of interest" description="Disordered" evidence="1">
    <location>
        <begin position="205"/>
        <end position="229"/>
    </location>
</feature>
<feature type="compositionally biased region" description="Basic and acidic residues" evidence="1">
    <location>
        <begin position="659"/>
        <end position="677"/>
    </location>
</feature>
<feature type="compositionally biased region" description="Basic and acidic residues" evidence="1">
    <location>
        <begin position="348"/>
        <end position="357"/>
    </location>
</feature>
<reference evidence="2" key="2">
    <citation type="submission" date="2023-06" db="EMBL/GenBank/DDBJ databases">
        <authorList>
            <consortium name="Lawrence Berkeley National Laboratory"/>
            <person name="Mondo S.J."/>
            <person name="Hensen N."/>
            <person name="Bonometti L."/>
            <person name="Westerberg I."/>
            <person name="Brannstrom I.O."/>
            <person name="Guillou S."/>
            <person name="Cros-Aarteil S."/>
            <person name="Calhoun S."/>
            <person name="Haridas S."/>
            <person name="Kuo A."/>
            <person name="Pangilinan J."/>
            <person name="Riley R."/>
            <person name="Labutti K."/>
            <person name="Andreopoulos B."/>
            <person name="Lipzen A."/>
            <person name="Chen C."/>
            <person name="Yanf M."/>
            <person name="Daum C."/>
            <person name="Ng V."/>
            <person name="Clum A."/>
            <person name="Steindorff A."/>
            <person name="Ohm R."/>
            <person name="Martin F."/>
            <person name="Silar P."/>
            <person name="Natvig D."/>
            <person name="Lalanne C."/>
            <person name="Gautier V."/>
            <person name="Ament-Velasquez S.L."/>
            <person name="Kruys A."/>
            <person name="Hutchinson M.I."/>
            <person name="Powell A.J."/>
            <person name="Barry K."/>
            <person name="Miller A.N."/>
            <person name="Grigoriev I.V."/>
            <person name="Debuchy R."/>
            <person name="Gladieux P."/>
            <person name="Thoren M.H."/>
            <person name="Johannesson H."/>
        </authorList>
    </citation>
    <scope>NUCLEOTIDE SEQUENCE</scope>
    <source>
        <strain evidence="2">CBS 626.80</strain>
    </source>
</reference>
<feature type="compositionally biased region" description="Polar residues" evidence="1">
    <location>
        <begin position="213"/>
        <end position="229"/>
    </location>
</feature>
<feature type="region of interest" description="Disordered" evidence="1">
    <location>
        <begin position="1"/>
        <end position="188"/>
    </location>
</feature>
<feature type="compositionally biased region" description="Polar residues" evidence="1">
    <location>
        <begin position="630"/>
        <end position="641"/>
    </location>
</feature>
<gene>
    <name evidence="2" type="ORF">QBC32DRAFT_337042</name>
</gene>
<feature type="compositionally biased region" description="Polar residues" evidence="1">
    <location>
        <begin position="149"/>
        <end position="159"/>
    </location>
</feature>
<accession>A0AAN6P233</accession>
<dbReference type="AlphaFoldDB" id="A0AAN6P233"/>